<feature type="signal peptide" evidence="14">
    <location>
        <begin position="1"/>
        <end position="27"/>
    </location>
</feature>
<evidence type="ECO:0000313" key="16">
    <source>
        <dbReference type="Proteomes" id="UP000215902"/>
    </source>
</evidence>
<evidence type="ECO:0000256" key="6">
    <source>
        <dbReference type="ARBA" id="ARBA00023157"/>
    </source>
</evidence>
<evidence type="ECO:0000256" key="14">
    <source>
        <dbReference type="SAM" id="SignalP"/>
    </source>
</evidence>
<evidence type="ECO:0000256" key="11">
    <source>
        <dbReference type="ARBA" id="ARBA00044561"/>
    </source>
</evidence>
<proteinExistence type="inferred from homology"/>
<comment type="subcellular location">
    <subcellularLocation>
        <location evidence="1">Cell membrane</location>
        <topology evidence="1">Lipid-anchor</topology>
        <topology evidence="1">GPI-anchor</topology>
        <orientation evidence="1">Extracellular side</orientation>
    </subcellularLocation>
    <subcellularLocation>
        <location evidence="9">Membrane raft</location>
        <topology evidence="9">Lipid-anchor</topology>
        <topology evidence="9">GPI-anchor</topology>
        <orientation evidence="9">Extracellular side</orientation>
    </subcellularLocation>
</comment>
<dbReference type="InterPro" id="IPR050975">
    <property type="entry name" value="Sleep_regulator"/>
</dbReference>
<feature type="non-terminal residue" evidence="15">
    <location>
        <position position="1"/>
    </location>
</feature>
<keyword evidence="5" id="KW-0090">Biological rhythms</keyword>
<dbReference type="Pfam" id="PF17064">
    <property type="entry name" value="QVR"/>
    <property type="match status" value="1"/>
</dbReference>
<evidence type="ECO:0000256" key="5">
    <source>
        <dbReference type="ARBA" id="ARBA00023108"/>
    </source>
</evidence>
<comment type="caution">
    <text evidence="15">The sequence shown here is derived from an EMBL/GenBank/DDBJ whole genome shotgun (WGS) entry which is preliminary data.</text>
</comment>
<dbReference type="PANTHER" id="PTHR33562">
    <property type="entry name" value="ATILLA, ISOFORM B-RELATED-RELATED"/>
    <property type="match status" value="1"/>
</dbReference>
<dbReference type="PANTHER" id="PTHR33562:SF31">
    <property type="entry name" value="PROTEIN QUIVER"/>
    <property type="match status" value="1"/>
</dbReference>
<keyword evidence="6" id="KW-1015">Disulfide bond</keyword>
<reference evidence="15 16" key="1">
    <citation type="submission" date="2017-06" db="EMBL/GenBank/DDBJ databases">
        <title>A platform for efficient transgenesis in Macrostomum lignano, a flatworm model organism for stem cell research.</title>
        <authorList>
            <person name="Berezikov E."/>
        </authorList>
    </citation>
    <scope>NUCLEOTIDE SEQUENCE [LARGE SCALE GENOMIC DNA]</scope>
    <source>
        <strain evidence="15">DV1</strain>
        <tissue evidence="15">Whole organism</tissue>
    </source>
</reference>
<evidence type="ECO:0000256" key="4">
    <source>
        <dbReference type="ARBA" id="ARBA00022729"/>
    </source>
</evidence>
<keyword evidence="7" id="KW-0325">Glycoprotein</keyword>
<evidence type="ECO:0000256" key="1">
    <source>
        <dbReference type="ARBA" id="ARBA00004471"/>
    </source>
</evidence>
<dbReference type="AlphaFoldDB" id="A0A267FR28"/>
<dbReference type="GO" id="GO:0032222">
    <property type="term" value="P:regulation of synaptic transmission, cholinergic"/>
    <property type="evidence" value="ECO:0007669"/>
    <property type="project" value="InterPro"/>
</dbReference>
<accession>A0A267FR28</accession>
<keyword evidence="16" id="KW-1185">Reference proteome</keyword>
<protein>
    <recommendedName>
        <fullName evidence="10">UPAR/Ly6 domain-containing protein qvr</fullName>
    </recommendedName>
    <alternativeName>
        <fullName evidence="11">Protein quiver</fullName>
    </alternativeName>
    <alternativeName>
        <fullName evidence="8">Protein sleepless</fullName>
    </alternativeName>
</protein>
<keyword evidence="3" id="KW-0472">Membrane</keyword>
<dbReference type="Proteomes" id="UP000215902">
    <property type="component" value="Unassembled WGS sequence"/>
</dbReference>
<name>A0A267FR28_9PLAT</name>
<keyword evidence="4 14" id="KW-0732">Signal</keyword>
<evidence type="ECO:0000256" key="13">
    <source>
        <dbReference type="ARBA" id="ARBA00046769"/>
    </source>
</evidence>
<comment type="function">
    <text evidence="12">Bifunctional regulator of neuronal activity in the mushroom body, and possibly other regions of the brain, that acts as a signaling molecule required for homeostatic regulation of sleep under normal conditions and after sleep deprivation. Reduces neuronal excitability by enhancing Sh/shaker K(+) channel activity; possibly by stabilizing Sh/shaker to increase protein levels, accelerating its activation kinetics, slowing C-type inactivation and enhancing recovery from inactivation. Specifically affects the A-type K(+) current. Antagonizes nicotinic acetylcholine receptors (nAChRs) to reduce synaptic transmission, possibly by preventing their localization to the cell surface. Required for regulation of neuromuscular excitability and plasticity at neuromuscular junctions.</text>
</comment>
<dbReference type="CDD" id="cd23595">
    <property type="entry name" value="TFP_LU_ECD_Qvr"/>
    <property type="match status" value="1"/>
</dbReference>
<evidence type="ECO:0000256" key="10">
    <source>
        <dbReference type="ARBA" id="ARBA00044524"/>
    </source>
</evidence>
<dbReference type="GO" id="GO:0030431">
    <property type="term" value="P:sleep"/>
    <property type="evidence" value="ECO:0007669"/>
    <property type="project" value="InterPro"/>
</dbReference>
<comment type="subunit">
    <text evidence="13">Interacts (via loop 2 of the three-fingered Ly-6 domain) with Sh/shaker; this interaction may stabilize both components of the complex and may be required for targeting or retention of Sh/shaker to neural cell projections. Interacts (via loop 2 of the three-fingered Ly-6 domain) with nAChRalpha3 and potentially other nicotinic acetylcholine receptors; this interaction is required for antagonism of nicotinic acetylcholine receptors.</text>
</comment>
<feature type="chain" id="PRO_5021379260" description="UPAR/Ly6 domain-containing protein qvr" evidence="14">
    <location>
        <begin position="28"/>
        <end position="158"/>
    </location>
</feature>
<evidence type="ECO:0000313" key="15">
    <source>
        <dbReference type="EMBL" id="PAA76203.1"/>
    </source>
</evidence>
<dbReference type="GO" id="GO:0045121">
    <property type="term" value="C:membrane raft"/>
    <property type="evidence" value="ECO:0007669"/>
    <property type="project" value="UniProtKB-SubCell"/>
</dbReference>
<gene>
    <name evidence="15" type="ORF">BOX15_Mlig003124g1</name>
</gene>
<evidence type="ECO:0000256" key="8">
    <source>
        <dbReference type="ARBA" id="ARBA00031037"/>
    </source>
</evidence>
<dbReference type="EMBL" id="NIVC01000838">
    <property type="protein sequence ID" value="PAA76203.1"/>
    <property type="molecule type" value="Genomic_DNA"/>
</dbReference>
<comment type="similarity">
    <text evidence="2">Belongs to the quiver family.</text>
</comment>
<dbReference type="OrthoDB" id="9991292at2759"/>
<keyword evidence="3" id="KW-1003">Cell membrane</keyword>
<evidence type="ECO:0000256" key="3">
    <source>
        <dbReference type="ARBA" id="ARBA00022475"/>
    </source>
</evidence>
<sequence length="158" mass="17314">LLSQPMHWLVVFVIVSLFALLIGPSTSSFSADQDHYCRDQVTDCVECDTQQDSRCADPFDTDLLTSGALQSVRCNGVCSKLVQRSPDSTRVRRTCSQNLRLQKLSPYLVCIDESRGNGQLCFCEEKNCNFAPPATGEAAGRLVLLMIAVGRATAMLCC</sequence>
<evidence type="ECO:0000256" key="9">
    <source>
        <dbReference type="ARBA" id="ARBA00044499"/>
    </source>
</evidence>
<dbReference type="InterPro" id="IPR031424">
    <property type="entry name" value="QVR-like"/>
</dbReference>
<evidence type="ECO:0000256" key="7">
    <source>
        <dbReference type="ARBA" id="ARBA00023180"/>
    </source>
</evidence>
<dbReference type="GO" id="GO:0005886">
    <property type="term" value="C:plasma membrane"/>
    <property type="evidence" value="ECO:0007669"/>
    <property type="project" value="UniProtKB-SubCell"/>
</dbReference>
<evidence type="ECO:0000256" key="12">
    <source>
        <dbReference type="ARBA" id="ARBA00045788"/>
    </source>
</evidence>
<organism evidence="15 16">
    <name type="scientific">Macrostomum lignano</name>
    <dbReference type="NCBI Taxonomy" id="282301"/>
    <lineage>
        <taxon>Eukaryota</taxon>
        <taxon>Metazoa</taxon>
        <taxon>Spiralia</taxon>
        <taxon>Lophotrochozoa</taxon>
        <taxon>Platyhelminthes</taxon>
        <taxon>Rhabditophora</taxon>
        <taxon>Macrostomorpha</taxon>
        <taxon>Macrostomida</taxon>
        <taxon>Macrostomidae</taxon>
        <taxon>Macrostomum</taxon>
    </lineage>
</organism>
<dbReference type="GO" id="GO:0048511">
    <property type="term" value="P:rhythmic process"/>
    <property type="evidence" value="ECO:0007669"/>
    <property type="project" value="UniProtKB-KW"/>
</dbReference>
<dbReference type="STRING" id="282301.A0A267FR28"/>
<evidence type="ECO:0000256" key="2">
    <source>
        <dbReference type="ARBA" id="ARBA00010522"/>
    </source>
</evidence>